<proteinExistence type="predicted"/>
<gene>
    <name evidence="2" type="ORF">MRATA1EN1_LOCUS7050</name>
</gene>
<feature type="compositionally biased region" description="Basic and acidic residues" evidence="1">
    <location>
        <begin position="1"/>
        <end position="10"/>
    </location>
</feature>
<dbReference type="EMBL" id="OX459952">
    <property type="protein sequence ID" value="CAI9158088.1"/>
    <property type="molecule type" value="Genomic_DNA"/>
</dbReference>
<feature type="compositionally biased region" description="Low complexity" evidence="1">
    <location>
        <begin position="134"/>
        <end position="145"/>
    </location>
</feature>
<evidence type="ECO:0000313" key="2">
    <source>
        <dbReference type="EMBL" id="CAI9158088.1"/>
    </source>
</evidence>
<dbReference type="Proteomes" id="UP001176941">
    <property type="component" value="Chromosome 16"/>
</dbReference>
<feature type="compositionally biased region" description="Low complexity" evidence="1">
    <location>
        <begin position="209"/>
        <end position="221"/>
    </location>
</feature>
<keyword evidence="3" id="KW-1185">Reference proteome</keyword>
<feature type="compositionally biased region" description="Low complexity" evidence="1">
    <location>
        <begin position="114"/>
        <end position="123"/>
    </location>
</feature>
<accession>A0ABN8YCA7</accession>
<feature type="compositionally biased region" description="Basic residues" evidence="1">
    <location>
        <begin position="83"/>
        <end position="97"/>
    </location>
</feature>
<organism evidence="2 3">
    <name type="scientific">Rangifer tarandus platyrhynchus</name>
    <name type="common">Svalbard reindeer</name>
    <dbReference type="NCBI Taxonomy" id="3082113"/>
    <lineage>
        <taxon>Eukaryota</taxon>
        <taxon>Metazoa</taxon>
        <taxon>Chordata</taxon>
        <taxon>Craniata</taxon>
        <taxon>Vertebrata</taxon>
        <taxon>Euteleostomi</taxon>
        <taxon>Mammalia</taxon>
        <taxon>Eutheria</taxon>
        <taxon>Laurasiatheria</taxon>
        <taxon>Artiodactyla</taxon>
        <taxon>Ruminantia</taxon>
        <taxon>Pecora</taxon>
        <taxon>Cervidae</taxon>
        <taxon>Odocoileinae</taxon>
        <taxon>Rangifer</taxon>
    </lineage>
</organism>
<protein>
    <recommendedName>
        <fullName evidence="4">Basic proline-rich protein-like</fullName>
    </recommendedName>
</protein>
<evidence type="ECO:0000256" key="1">
    <source>
        <dbReference type="SAM" id="MobiDB-lite"/>
    </source>
</evidence>
<sequence length="312" mass="32196">MGTSGHRGDQRTAWGPEDSVSTQEATAGHHAASRGCSRDAAAADPAPPWCAQPDLSKPRCPRAGGGWASGEKPPPPPRAPLGVRRRPRAHPVPRRPRAQSPREAPSQDARQRVEVAPSPAARAPAPPRTERGGRAICPAPVSPRVRSPRGPRRRAEPIPAPPPIPGHKSGSAAGEARLTCSTGRRGPSRTIGPPLRRARHSPGLPVPPGAAAAAAMSSRSPSPRPRCQVTPSNLGPGAARAAPRRASASTPPAGACGDCAAPGSLAARARPRGNGARRLGESPRRPRPRAPPLAPRLHESEPVIGQRAAVKG</sequence>
<feature type="region of interest" description="Disordered" evidence="1">
    <location>
        <begin position="1"/>
        <end position="312"/>
    </location>
</feature>
<feature type="compositionally biased region" description="Low complexity" evidence="1">
    <location>
        <begin position="235"/>
        <end position="277"/>
    </location>
</feature>
<name>A0ABN8YCA7_RANTA</name>
<evidence type="ECO:0000313" key="3">
    <source>
        <dbReference type="Proteomes" id="UP001176941"/>
    </source>
</evidence>
<reference evidence="2" key="1">
    <citation type="submission" date="2023-04" db="EMBL/GenBank/DDBJ databases">
        <authorList>
            <consortium name="ELIXIR-Norway"/>
        </authorList>
    </citation>
    <scope>NUCLEOTIDE SEQUENCE [LARGE SCALE GENOMIC DNA]</scope>
</reference>
<evidence type="ECO:0008006" key="4">
    <source>
        <dbReference type="Google" id="ProtNLM"/>
    </source>
</evidence>